<dbReference type="InterPro" id="IPR050490">
    <property type="entry name" value="Bact_solute-bd_prot1"/>
</dbReference>
<keyword evidence="7" id="KW-1185">Reference proteome</keyword>
<evidence type="ECO:0000256" key="3">
    <source>
        <dbReference type="ARBA" id="ARBA00022448"/>
    </source>
</evidence>
<dbReference type="Pfam" id="PF01547">
    <property type="entry name" value="SBP_bac_1"/>
    <property type="match status" value="1"/>
</dbReference>
<dbReference type="Gene3D" id="3.40.190.10">
    <property type="entry name" value="Periplasmic binding protein-like II"/>
    <property type="match status" value="1"/>
</dbReference>
<reference evidence="6 7" key="1">
    <citation type="submission" date="2022-05" db="EMBL/GenBank/DDBJ databases">
        <title>Genome Sequencing of Bee-Associated Microbes.</title>
        <authorList>
            <person name="Dunlap C."/>
        </authorList>
    </citation>
    <scope>NUCLEOTIDE SEQUENCE [LARGE SCALE GENOMIC DNA]</scope>
    <source>
        <strain evidence="6 7">NRRL NRS-1438</strain>
    </source>
</reference>
<proteinExistence type="inferred from homology"/>
<organism evidence="6 7">
    <name type="scientific">Paenibacillus apiarius</name>
    <dbReference type="NCBI Taxonomy" id="46240"/>
    <lineage>
        <taxon>Bacteria</taxon>
        <taxon>Bacillati</taxon>
        <taxon>Bacillota</taxon>
        <taxon>Bacilli</taxon>
        <taxon>Bacillales</taxon>
        <taxon>Paenibacillaceae</taxon>
        <taxon>Paenibacillus</taxon>
    </lineage>
</organism>
<dbReference type="RefSeq" id="WP_087433536.1">
    <property type="nucleotide sequence ID" value="NZ_JAMDLV010000020.1"/>
</dbReference>
<protein>
    <submittedName>
        <fullName evidence="6">Extracellular solute-binding protein</fullName>
    </submittedName>
</protein>
<dbReference type="PANTHER" id="PTHR43649">
    <property type="entry name" value="ARABINOSE-BINDING PROTEIN-RELATED"/>
    <property type="match status" value="1"/>
</dbReference>
<keyword evidence="4 5" id="KW-0732">Signal</keyword>
<comment type="subcellular location">
    <subcellularLocation>
        <location evidence="1">Cell envelope</location>
    </subcellularLocation>
</comment>
<feature type="signal peptide" evidence="5">
    <location>
        <begin position="1"/>
        <end position="22"/>
    </location>
</feature>
<name>A0ABT4DMX0_9BACL</name>
<sequence>MMKRNKLMLLTLSMMLLIPLLAACGGEAKQNEQERTLRIGVLYGGGDEEHIRQQYTDIFEYMNGNISIEIVPAVDTSEYRYSGSSGNRPDPTEKMRKLLTGANPIDVAIVDSDSFQQFVQDGQFKQLDPLIQKDGFDTSDIIAPVMDTIKMMGDGNIYGLTPTFSARALYYNKTLFKEAGVALPTDNMTWDELFELARRVASGEGKDRIFGFSFNKFRGDNPFYGVAEYAAPLQLRKYDDKAEKMTINTPQWEKVYDTVAKLSQDNIMPGRKDKDNDGGYSEGRYNPLEHDLFLSGKVAMMLGYYSYTSDLFDVSKNAGKIKNFEMPEWDVVTIPHHPEAPGISSGMQLDSIMAINAQAQNPDDAWQFVQFINGEDWAKIKSRSTYELVTRKSFIKPKEGMNYNIQSFYAMKPAPGNPAEDKLQLKYRNLWTIDNSGYDLFQKRIDGKLTTADMLKQWETKGNNLLQLFKKNPNGSPYDDEAIMKEVYGD</sequence>
<accession>A0ABT4DMX0</accession>
<evidence type="ECO:0000313" key="7">
    <source>
        <dbReference type="Proteomes" id="UP001207626"/>
    </source>
</evidence>
<evidence type="ECO:0000256" key="1">
    <source>
        <dbReference type="ARBA" id="ARBA00004196"/>
    </source>
</evidence>
<evidence type="ECO:0000256" key="4">
    <source>
        <dbReference type="ARBA" id="ARBA00022729"/>
    </source>
</evidence>
<comment type="caution">
    <text evidence="6">The sequence shown here is derived from an EMBL/GenBank/DDBJ whole genome shotgun (WGS) entry which is preliminary data.</text>
</comment>
<dbReference type="SUPFAM" id="SSF53850">
    <property type="entry name" value="Periplasmic binding protein-like II"/>
    <property type="match status" value="1"/>
</dbReference>
<dbReference type="PANTHER" id="PTHR43649:SF31">
    <property type="entry name" value="SN-GLYCEROL-3-PHOSPHATE-BINDING PERIPLASMIC PROTEIN UGPB"/>
    <property type="match status" value="1"/>
</dbReference>
<keyword evidence="3" id="KW-0813">Transport</keyword>
<dbReference type="EMBL" id="JAMDLW010000002">
    <property type="protein sequence ID" value="MCY9518576.1"/>
    <property type="molecule type" value="Genomic_DNA"/>
</dbReference>
<gene>
    <name evidence="6" type="ORF">M5X09_02660</name>
</gene>
<comment type="similarity">
    <text evidence="2">Belongs to the bacterial solute-binding protein 1 family.</text>
</comment>
<feature type="chain" id="PRO_5046901389" evidence="5">
    <location>
        <begin position="23"/>
        <end position="490"/>
    </location>
</feature>
<evidence type="ECO:0000313" key="6">
    <source>
        <dbReference type="EMBL" id="MCY9518576.1"/>
    </source>
</evidence>
<dbReference type="InterPro" id="IPR006059">
    <property type="entry name" value="SBP"/>
</dbReference>
<evidence type="ECO:0000256" key="2">
    <source>
        <dbReference type="ARBA" id="ARBA00008520"/>
    </source>
</evidence>
<evidence type="ECO:0000256" key="5">
    <source>
        <dbReference type="SAM" id="SignalP"/>
    </source>
</evidence>
<dbReference type="Proteomes" id="UP001207626">
    <property type="component" value="Unassembled WGS sequence"/>
</dbReference>
<dbReference type="PROSITE" id="PS51257">
    <property type="entry name" value="PROKAR_LIPOPROTEIN"/>
    <property type="match status" value="1"/>
</dbReference>